<dbReference type="Proteomes" id="UP001548832">
    <property type="component" value="Unassembled WGS sequence"/>
</dbReference>
<keyword evidence="2" id="KW-1185">Reference proteome</keyword>
<proteinExistence type="predicted"/>
<dbReference type="Gene3D" id="3.10.450.620">
    <property type="entry name" value="JHP933, nucleotidyltransferase-like core domain"/>
    <property type="match status" value="1"/>
</dbReference>
<evidence type="ECO:0000313" key="2">
    <source>
        <dbReference type="Proteomes" id="UP001548832"/>
    </source>
</evidence>
<dbReference type="Pfam" id="PF08843">
    <property type="entry name" value="AbiEii"/>
    <property type="match status" value="1"/>
</dbReference>
<organism evidence="1 2">
    <name type="scientific">Mesorhizobium shangrilense</name>
    <dbReference type="NCBI Taxonomy" id="460060"/>
    <lineage>
        <taxon>Bacteria</taxon>
        <taxon>Pseudomonadati</taxon>
        <taxon>Pseudomonadota</taxon>
        <taxon>Alphaproteobacteria</taxon>
        <taxon>Hyphomicrobiales</taxon>
        <taxon>Phyllobacteriaceae</taxon>
        <taxon>Mesorhizobium</taxon>
    </lineage>
</organism>
<reference evidence="1 2" key="1">
    <citation type="submission" date="2024-06" db="EMBL/GenBank/DDBJ databases">
        <authorList>
            <person name="Kim D.-U."/>
        </authorList>
    </citation>
    <scope>NUCLEOTIDE SEQUENCE [LARGE SCALE GENOMIC DNA]</scope>
    <source>
        <strain evidence="1 2">KACC15460</strain>
    </source>
</reference>
<dbReference type="InterPro" id="IPR014942">
    <property type="entry name" value="AbiEii"/>
</dbReference>
<comment type="caution">
    <text evidence="1">The sequence shown here is derived from an EMBL/GenBank/DDBJ whole genome shotgun (WGS) entry which is preliminary data.</text>
</comment>
<dbReference type="GO" id="GO:0016740">
    <property type="term" value="F:transferase activity"/>
    <property type="evidence" value="ECO:0007669"/>
    <property type="project" value="UniProtKB-KW"/>
</dbReference>
<evidence type="ECO:0000313" key="1">
    <source>
        <dbReference type="EMBL" id="MET2832880.1"/>
    </source>
</evidence>
<keyword evidence="1" id="KW-0808">Transferase</keyword>
<gene>
    <name evidence="1" type="ORF">ABVQ20_38845</name>
</gene>
<dbReference type="RefSeq" id="WP_354465083.1">
    <property type="nucleotide sequence ID" value="NZ_JBEWSZ010000014.1"/>
</dbReference>
<sequence length="307" mass="34934">MDTASPYYRQVRLLTRILPIVAAEKSFALKGGTAINLFIRDLPRLSVDIDLVYLPMDDRDTALRNVADALTRIGDAIIAVMPGTEVIRSFENQADALRLFVSQGGDRIKIELSPVLRGSVFPEELREVSPAVEEQFGYVEMQLLSIPDLYAGKICAALDRQHPRDLFDVKLLFDNEGLTADLAKTFLVYLISHNRTMAELLRPTRKDIAGIYEGEFVRMSQIDVSLDELLAVRERLIADINKALTDDQRKFLLSFKERRPDWSLLGIKGVENLPAVRWKLHNLERMSVERHRRAYENLERALGQNGE</sequence>
<name>A0ABV2DS27_9HYPH</name>
<protein>
    <submittedName>
        <fullName evidence="1">Nucleotidyl transferase AbiEii/AbiGii toxin family protein</fullName>
    </submittedName>
</protein>
<dbReference type="EMBL" id="JBEWSZ010000014">
    <property type="protein sequence ID" value="MET2832880.1"/>
    <property type="molecule type" value="Genomic_DNA"/>
</dbReference>
<accession>A0ABV2DS27</accession>